<dbReference type="EMBL" id="JASCXW010000026">
    <property type="protein sequence ID" value="MDI6453387.1"/>
    <property type="molecule type" value="Genomic_DNA"/>
</dbReference>
<dbReference type="Proteomes" id="UP001431532">
    <property type="component" value="Unassembled WGS sequence"/>
</dbReference>
<proteinExistence type="predicted"/>
<gene>
    <name evidence="2" type="ORF">QJ521_07405</name>
</gene>
<evidence type="ECO:0000313" key="3">
    <source>
        <dbReference type="Proteomes" id="UP001431532"/>
    </source>
</evidence>
<dbReference type="RefSeq" id="WP_282839819.1">
    <property type="nucleotide sequence ID" value="NZ_JASCXW010000026.1"/>
</dbReference>
<keyword evidence="2" id="KW-0808">Transferase</keyword>
<reference evidence="2" key="1">
    <citation type="submission" date="2023-05" db="EMBL/GenBank/DDBJ databases">
        <title>Mariniplasma microaerophilum sp. nov., a novel anaerobic mollicute isolated from terrestrial mud volcano, Taman Peninsula, Russia.</title>
        <authorList>
            <person name="Khomyakova M.A."/>
            <person name="Merkel A.Y."/>
            <person name="Slobodkin A.I."/>
        </authorList>
    </citation>
    <scope>NUCLEOTIDE SEQUENCE</scope>
    <source>
        <strain evidence="2">M4Ah</strain>
    </source>
</reference>
<name>A0AAW6UAC7_9MOLU</name>
<dbReference type="SUPFAM" id="SSF69593">
    <property type="entry name" value="Glycerol-3-phosphate (1)-acyltransferase"/>
    <property type="match status" value="1"/>
</dbReference>
<keyword evidence="3" id="KW-1185">Reference proteome</keyword>
<dbReference type="AlphaFoldDB" id="A0AAW6UAC7"/>
<dbReference type="CDD" id="cd07989">
    <property type="entry name" value="LPLAT_AGPAT-like"/>
    <property type="match status" value="1"/>
</dbReference>
<comment type="caution">
    <text evidence="2">The sequence shown here is derived from an EMBL/GenBank/DDBJ whole genome shotgun (WGS) entry which is preliminary data.</text>
</comment>
<dbReference type="Pfam" id="PF01553">
    <property type="entry name" value="Acyltransferase"/>
    <property type="match status" value="1"/>
</dbReference>
<evidence type="ECO:0000313" key="2">
    <source>
        <dbReference type="EMBL" id="MDI6453387.1"/>
    </source>
</evidence>
<accession>A0AAW6UAC7</accession>
<evidence type="ECO:0000259" key="1">
    <source>
        <dbReference type="SMART" id="SM00563"/>
    </source>
</evidence>
<dbReference type="GO" id="GO:0016746">
    <property type="term" value="F:acyltransferase activity"/>
    <property type="evidence" value="ECO:0007669"/>
    <property type="project" value="UniProtKB-KW"/>
</dbReference>
<dbReference type="InterPro" id="IPR002123">
    <property type="entry name" value="Plipid/glycerol_acylTrfase"/>
</dbReference>
<protein>
    <submittedName>
        <fullName evidence="2">Lysophospholipid acyltransferase family protein</fullName>
    </submittedName>
</protein>
<keyword evidence="2" id="KW-0012">Acyltransferase</keyword>
<sequence>MKKRRIDRQQDILLSILRPFVYLWMRMDTKRKTHLGPGISFKRKEPFIMLANHTFMFDVIHVPLRFKNVPFIVASHTLFKKNATKFLVTQVAHVIAKSKGQSDTSTVRDLIGAVKRGYPILIFPEGDTTFYGETGYIEPSTMKLIKKLNLDVVVCKVKGGYLSKPRWATGKRKNRRASFHYEILIPKEKVKELSLEEIAKIVKSALYHNDYNYQREVMIPHPGKKLAEGLENVVYVCPMCEGIHTLETKSNQIKCRKCNHEGYIDQYGFIQNFKYDNLIDWDNYQKGFTKALRDSVLETEGELYHLHEEDNSLDELGRIKLKYEHKTFFISGNYEETIPLEKVQNATITLRRDFGFIYQEKNYLIKLDQYGAAFLRIAQDKY</sequence>
<organism evidence="2 3">
    <name type="scientific">Peloplasma aerotolerans</name>
    <dbReference type="NCBI Taxonomy" id="3044389"/>
    <lineage>
        <taxon>Bacteria</taxon>
        <taxon>Bacillati</taxon>
        <taxon>Mycoplasmatota</taxon>
        <taxon>Mollicutes</taxon>
        <taxon>Acholeplasmatales</taxon>
        <taxon>Acholeplasmataceae</taxon>
        <taxon>Peloplasma</taxon>
    </lineage>
</organism>
<feature type="domain" description="Phospholipid/glycerol acyltransferase" evidence="1">
    <location>
        <begin position="47"/>
        <end position="160"/>
    </location>
</feature>
<dbReference type="SMART" id="SM00563">
    <property type="entry name" value="PlsC"/>
    <property type="match status" value="1"/>
</dbReference>